<dbReference type="GO" id="GO:0042834">
    <property type="term" value="F:peptidoglycan binding"/>
    <property type="evidence" value="ECO:0007669"/>
    <property type="project" value="InterPro"/>
</dbReference>
<feature type="domain" description="SPOR" evidence="2">
    <location>
        <begin position="137"/>
        <end position="212"/>
    </location>
</feature>
<organism evidence="3 4">
    <name type="scientific">Candidatus Danuiimicrobium aquiferis</name>
    <dbReference type="NCBI Taxonomy" id="1801832"/>
    <lineage>
        <taxon>Bacteria</taxon>
        <taxon>Pseudomonadati</taxon>
        <taxon>Candidatus Omnitrophota</taxon>
        <taxon>Candidatus Danuiimicrobium</taxon>
    </lineage>
</organism>
<dbReference type="InterPro" id="IPR007730">
    <property type="entry name" value="SPOR-like_dom"/>
</dbReference>
<evidence type="ECO:0000256" key="1">
    <source>
        <dbReference type="SAM" id="Phobius"/>
    </source>
</evidence>
<dbReference type="InterPro" id="IPR036680">
    <property type="entry name" value="SPOR-like_sf"/>
</dbReference>
<proteinExistence type="predicted"/>
<keyword evidence="1" id="KW-0472">Membrane</keyword>
<sequence>MVQGELFKEERFIATGSSGPKSFLSEHRLILTLDKLVVVFLSMAILTVLTYSYGVESGKRFMENKLEAILPAHSKILIQQEMNGKKPPEKEVVLMVNQNQAATAENASSGMNSDESFGKVQTGQKQMIPLQDASEEPKAKGKYTVQLVTYTSEKRASEEINALKQKGFSGFIIPSGSYFQVCADYFQNTDEAKSFLRRLRQEGRYPDAYVRPVAR</sequence>
<dbReference type="Gene3D" id="3.30.70.1070">
    <property type="entry name" value="Sporulation related repeat"/>
    <property type="match status" value="1"/>
</dbReference>
<accession>A0A1G1KR50</accession>
<dbReference type="Pfam" id="PF05036">
    <property type="entry name" value="SPOR"/>
    <property type="match status" value="1"/>
</dbReference>
<gene>
    <name evidence="3" type="ORF">A3G33_10610</name>
</gene>
<dbReference type="EMBL" id="MHFR01000063">
    <property type="protein sequence ID" value="OGW95420.1"/>
    <property type="molecule type" value="Genomic_DNA"/>
</dbReference>
<evidence type="ECO:0000313" key="3">
    <source>
        <dbReference type="EMBL" id="OGW95420.1"/>
    </source>
</evidence>
<evidence type="ECO:0000313" key="4">
    <source>
        <dbReference type="Proteomes" id="UP000178187"/>
    </source>
</evidence>
<dbReference type="PROSITE" id="PS51724">
    <property type="entry name" value="SPOR"/>
    <property type="match status" value="1"/>
</dbReference>
<evidence type="ECO:0000259" key="2">
    <source>
        <dbReference type="PROSITE" id="PS51724"/>
    </source>
</evidence>
<name>A0A1G1KR50_9BACT</name>
<dbReference type="SUPFAM" id="SSF110997">
    <property type="entry name" value="Sporulation related repeat"/>
    <property type="match status" value="1"/>
</dbReference>
<keyword evidence="1" id="KW-0812">Transmembrane</keyword>
<keyword evidence="1" id="KW-1133">Transmembrane helix</keyword>
<protein>
    <recommendedName>
        <fullName evidence="2">SPOR domain-containing protein</fullName>
    </recommendedName>
</protein>
<reference evidence="3 4" key="1">
    <citation type="journal article" date="2016" name="Nat. Commun.">
        <title>Thousands of microbial genomes shed light on interconnected biogeochemical processes in an aquifer system.</title>
        <authorList>
            <person name="Anantharaman K."/>
            <person name="Brown C.T."/>
            <person name="Hug L.A."/>
            <person name="Sharon I."/>
            <person name="Castelle C.J."/>
            <person name="Probst A.J."/>
            <person name="Thomas B.C."/>
            <person name="Singh A."/>
            <person name="Wilkins M.J."/>
            <person name="Karaoz U."/>
            <person name="Brodie E.L."/>
            <person name="Williams K.H."/>
            <person name="Hubbard S.S."/>
            <person name="Banfield J.F."/>
        </authorList>
    </citation>
    <scope>NUCLEOTIDE SEQUENCE [LARGE SCALE GENOMIC DNA]</scope>
</reference>
<comment type="caution">
    <text evidence="3">The sequence shown here is derived from an EMBL/GenBank/DDBJ whole genome shotgun (WGS) entry which is preliminary data.</text>
</comment>
<feature type="transmembrane region" description="Helical" evidence="1">
    <location>
        <begin position="36"/>
        <end position="55"/>
    </location>
</feature>
<dbReference type="Proteomes" id="UP000178187">
    <property type="component" value="Unassembled WGS sequence"/>
</dbReference>
<dbReference type="AlphaFoldDB" id="A0A1G1KR50"/>